<evidence type="ECO:0000256" key="12">
    <source>
        <dbReference type="ARBA" id="ARBA00023136"/>
    </source>
</evidence>
<dbReference type="SUPFAM" id="SSF48264">
    <property type="entry name" value="Cytochrome P450"/>
    <property type="match status" value="1"/>
</dbReference>
<dbReference type="GO" id="GO:0042446">
    <property type="term" value="P:hormone biosynthetic process"/>
    <property type="evidence" value="ECO:0007669"/>
    <property type="project" value="TreeGrafter"/>
</dbReference>
<dbReference type="InterPro" id="IPR017972">
    <property type="entry name" value="Cyt_P450_CS"/>
</dbReference>
<evidence type="ECO:0000256" key="3">
    <source>
        <dbReference type="ARBA" id="ARBA00004406"/>
    </source>
</evidence>
<dbReference type="Pfam" id="PF00067">
    <property type="entry name" value="p450"/>
    <property type="match status" value="1"/>
</dbReference>
<dbReference type="GO" id="GO:0020037">
    <property type="term" value="F:heme binding"/>
    <property type="evidence" value="ECO:0007669"/>
    <property type="project" value="InterPro"/>
</dbReference>
<keyword evidence="15" id="KW-0456">Lyase</keyword>
<name>A0A6S7K0E5_PARCT</name>
<keyword evidence="7" id="KW-0256">Endoplasmic reticulum</keyword>
<keyword evidence="9 14" id="KW-0560">Oxidoreductase</keyword>
<evidence type="ECO:0000256" key="11">
    <source>
        <dbReference type="ARBA" id="ARBA00023033"/>
    </source>
</evidence>
<accession>A0A6S7K0E5</accession>
<evidence type="ECO:0000313" key="16">
    <source>
        <dbReference type="Proteomes" id="UP001152795"/>
    </source>
</evidence>
<evidence type="ECO:0000256" key="14">
    <source>
        <dbReference type="RuleBase" id="RU000461"/>
    </source>
</evidence>
<evidence type="ECO:0000256" key="13">
    <source>
        <dbReference type="PIRSR" id="PIRSR602401-1"/>
    </source>
</evidence>
<keyword evidence="16" id="KW-1185">Reference proteome</keyword>
<evidence type="ECO:0000256" key="5">
    <source>
        <dbReference type="ARBA" id="ARBA00022617"/>
    </source>
</evidence>
<dbReference type="PRINTS" id="PR00385">
    <property type="entry name" value="P450"/>
</dbReference>
<evidence type="ECO:0000313" key="15">
    <source>
        <dbReference type="EMBL" id="CAB4038736.1"/>
    </source>
</evidence>
<keyword evidence="11 14" id="KW-0503">Monooxygenase</keyword>
<dbReference type="GO" id="GO:0005506">
    <property type="term" value="F:iron ion binding"/>
    <property type="evidence" value="ECO:0007669"/>
    <property type="project" value="InterPro"/>
</dbReference>
<reference evidence="15" key="1">
    <citation type="submission" date="2020-04" db="EMBL/GenBank/DDBJ databases">
        <authorList>
            <person name="Alioto T."/>
            <person name="Alioto T."/>
            <person name="Gomez Garrido J."/>
        </authorList>
    </citation>
    <scope>NUCLEOTIDE SEQUENCE</scope>
    <source>
        <strain evidence="15">A484AB</strain>
    </source>
</reference>
<evidence type="ECO:0000256" key="1">
    <source>
        <dbReference type="ARBA" id="ARBA00001971"/>
    </source>
</evidence>
<feature type="binding site" description="axial binding residue" evidence="13">
    <location>
        <position position="442"/>
    </location>
    <ligand>
        <name>heme</name>
        <dbReference type="ChEBI" id="CHEBI:30413"/>
    </ligand>
    <ligandPart>
        <name>Fe</name>
        <dbReference type="ChEBI" id="CHEBI:18248"/>
    </ligandPart>
</feature>
<dbReference type="GO" id="GO:0005789">
    <property type="term" value="C:endoplasmic reticulum membrane"/>
    <property type="evidence" value="ECO:0007669"/>
    <property type="project" value="UniProtKB-SubCell"/>
</dbReference>
<dbReference type="OrthoDB" id="1470350at2759"/>
<comment type="similarity">
    <text evidence="4 14">Belongs to the cytochrome P450 family.</text>
</comment>
<evidence type="ECO:0000256" key="6">
    <source>
        <dbReference type="ARBA" id="ARBA00022723"/>
    </source>
</evidence>
<dbReference type="AlphaFoldDB" id="A0A6S7K0E5"/>
<evidence type="ECO:0000256" key="2">
    <source>
        <dbReference type="ARBA" id="ARBA00004174"/>
    </source>
</evidence>
<comment type="cofactor">
    <cofactor evidence="1 13">
        <name>heme</name>
        <dbReference type="ChEBI" id="CHEBI:30413"/>
    </cofactor>
</comment>
<protein>
    <submittedName>
        <fullName evidence="15">Steroid 17-alpha-hydroxylase 17,20 lyase-like</fullName>
    </submittedName>
</protein>
<sequence>MIFELVVVAVAVLLVWLSWFLLSTNYERSRMPPGPYPLPFIGNVHQLGRDPPFTLEHLRKKYGDVYTFSTPVGNFVVVNSAKLARDLLVTKKDDFAGRPKTSFFPMTEIFMNKDIPSSDYSPSLLFRRKIVKSALRLFGEGTKVTEEKVTRDIKSFLQRIEETNGEAFSIHDHISALIINMLCERVLSTRYPVNDITIKKLADFGRNILLLGKQGTIFQFFPFLKYLSKDFMSTFKDVIQTRDEFFGGHLKSHRQTYEKGIIRDITDALLLAYDNEKDKHRNKDVGTSDDVMFLMLNVILAGTDTSTTVLTWFMLYMILYKDTQEKIQKEIDKVTANGSSPTWRDAENYPYLLATICEIMRHSAFVPFLPPHKAIRNTTIAGYRIPKDTAVLVNLWRIHTDPNEWKDSESFKPERFLDQNDKFIGWEARPDFIPFGAGVRVCIGTVMAKQEVFTVAAKLLQRFTLDVPEGGPTPSLEGESNAIRAPKHYTLTAKKRL</sequence>
<evidence type="ECO:0000256" key="7">
    <source>
        <dbReference type="ARBA" id="ARBA00022824"/>
    </source>
</evidence>
<keyword evidence="5 13" id="KW-0349">Heme</keyword>
<evidence type="ECO:0000256" key="10">
    <source>
        <dbReference type="ARBA" id="ARBA00023004"/>
    </source>
</evidence>
<dbReference type="PANTHER" id="PTHR24289">
    <property type="entry name" value="STEROID 17-ALPHA-HYDROXYLASE/17,20 LYASE"/>
    <property type="match status" value="1"/>
</dbReference>
<keyword evidence="8" id="KW-0492">Microsome</keyword>
<dbReference type="PRINTS" id="PR00463">
    <property type="entry name" value="EP450I"/>
</dbReference>
<dbReference type="InterPro" id="IPR036396">
    <property type="entry name" value="Cyt_P450_sf"/>
</dbReference>
<evidence type="ECO:0000256" key="4">
    <source>
        <dbReference type="ARBA" id="ARBA00010617"/>
    </source>
</evidence>
<dbReference type="GO" id="GO:0004508">
    <property type="term" value="F:steroid 17-alpha-monooxygenase activity"/>
    <property type="evidence" value="ECO:0007669"/>
    <property type="project" value="TreeGrafter"/>
</dbReference>
<keyword evidence="12" id="KW-0472">Membrane</keyword>
<gene>
    <name evidence="15" type="ORF">PACLA_8A052919</name>
</gene>
<keyword evidence="10 13" id="KW-0408">Iron</keyword>
<organism evidence="15 16">
    <name type="scientific">Paramuricea clavata</name>
    <name type="common">Red gorgonian</name>
    <name type="synonym">Violescent sea-whip</name>
    <dbReference type="NCBI Taxonomy" id="317549"/>
    <lineage>
        <taxon>Eukaryota</taxon>
        <taxon>Metazoa</taxon>
        <taxon>Cnidaria</taxon>
        <taxon>Anthozoa</taxon>
        <taxon>Octocorallia</taxon>
        <taxon>Malacalcyonacea</taxon>
        <taxon>Plexauridae</taxon>
        <taxon>Paramuricea</taxon>
    </lineage>
</organism>
<proteinExistence type="inferred from homology"/>
<dbReference type="GO" id="GO:0016829">
    <property type="term" value="F:lyase activity"/>
    <property type="evidence" value="ECO:0007669"/>
    <property type="project" value="UniProtKB-KW"/>
</dbReference>
<dbReference type="Gene3D" id="1.10.630.10">
    <property type="entry name" value="Cytochrome P450"/>
    <property type="match status" value="1"/>
</dbReference>
<dbReference type="EMBL" id="CACRXK020024529">
    <property type="protein sequence ID" value="CAB4038736.1"/>
    <property type="molecule type" value="Genomic_DNA"/>
</dbReference>
<dbReference type="GO" id="GO:0042448">
    <property type="term" value="P:progesterone metabolic process"/>
    <property type="evidence" value="ECO:0007669"/>
    <property type="project" value="TreeGrafter"/>
</dbReference>
<dbReference type="Proteomes" id="UP001152795">
    <property type="component" value="Unassembled WGS sequence"/>
</dbReference>
<dbReference type="FunFam" id="1.10.630.10:FF:000238">
    <property type="entry name" value="Cytochrome P450 2A6"/>
    <property type="match status" value="1"/>
</dbReference>
<dbReference type="InterPro" id="IPR001128">
    <property type="entry name" value="Cyt_P450"/>
</dbReference>
<dbReference type="PROSITE" id="PS00086">
    <property type="entry name" value="CYTOCHROME_P450"/>
    <property type="match status" value="1"/>
</dbReference>
<comment type="caution">
    <text evidence="15">The sequence shown here is derived from an EMBL/GenBank/DDBJ whole genome shotgun (WGS) entry which is preliminary data.</text>
</comment>
<dbReference type="InterPro" id="IPR002401">
    <property type="entry name" value="Cyt_P450_E_grp-I"/>
</dbReference>
<dbReference type="PANTHER" id="PTHR24289:SF1">
    <property type="entry name" value="STEROID 17-ALPHA-HYDROXYLASE_17,20 LYASE"/>
    <property type="match status" value="1"/>
</dbReference>
<comment type="subcellular location">
    <subcellularLocation>
        <location evidence="3">Endoplasmic reticulum membrane</location>
        <topology evidence="3">Peripheral membrane protein</topology>
    </subcellularLocation>
    <subcellularLocation>
        <location evidence="2">Microsome membrane</location>
        <topology evidence="2">Peripheral membrane protein</topology>
    </subcellularLocation>
</comment>
<evidence type="ECO:0000256" key="8">
    <source>
        <dbReference type="ARBA" id="ARBA00022848"/>
    </source>
</evidence>
<evidence type="ECO:0000256" key="9">
    <source>
        <dbReference type="ARBA" id="ARBA00023002"/>
    </source>
</evidence>
<keyword evidence="6 13" id="KW-0479">Metal-binding</keyword>